<feature type="non-terminal residue" evidence="2">
    <location>
        <position position="465"/>
    </location>
</feature>
<reference evidence="2" key="1">
    <citation type="journal article" date="2014" name="Front. Microbiol.">
        <title>High frequency of phylogenetically diverse reductive dehalogenase-homologous genes in deep subseafloor sedimentary metagenomes.</title>
        <authorList>
            <person name="Kawai M."/>
            <person name="Futagami T."/>
            <person name="Toyoda A."/>
            <person name="Takaki Y."/>
            <person name="Nishi S."/>
            <person name="Hori S."/>
            <person name="Arai W."/>
            <person name="Tsubouchi T."/>
            <person name="Morono Y."/>
            <person name="Uchiyama I."/>
            <person name="Ito T."/>
            <person name="Fujiyama A."/>
            <person name="Inagaki F."/>
            <person name="Takami H."/>
        </authorList>
    </citation>
    <scope>NUCLEOTIDE SEQUENCE</scope>
    <source>
        <strain evidence="2">Expedition CK06-06</strain>
    </source>
</reference>
<sequence length="465" mass="51907">MINPEVRGLTDSMSGIDRDEGSQPGMWDCSVEFINESEFQVRIENVKVLHKITTGTENVVSQAPNRLLNPEQSWDFDFQVESKDVPELSSSIEFTPLFVALTRVVGEINKESTVYPVLRASINKSINPPEVDAYANTDMVIENIIVNNGTSIIGAINILDEIPQDFVPPLINQVKVTLGNIDISSRTDFTKKLELAPSDQSPDSKHQIIIELFNLSNEFIQDAKLIVSYPLKARNPRPPTEMLYKTPVKIEINSPVEGNLFTKSPDIEPEIKVKYVKRKLKTLKSIKPGMSEGEFSISVRIQNKGNVELENIIVKDKIPRGFDLTNINIDDYNVVKIGEESELQVKIAELKGNESLSLNYSCSGQGGYPRYEPEIIVQGREGSELTQSSDNQARTPAQTVKGSITSISTEKSALINDLFSNVFKKIDQTITGNALSAFIEDMRDQFPPGPILHQFMQFAKDIKTD</sequence>
<evidence type="ECO:0008006" key="3">
    <source>
        <dbReference type="Google" id="ProtNLM"/>
    </source>
</evidence>
<evidence type="ECO:0000313" key="2">
    <source>
        <dbReference type="EMBL" id="GAH44258.1"/>
    </source>
</evidence>
<dbReference type="NCBIfam" id="TIGR01451">
    <property type="entry name" value="B_ant_repeat"/>
    <property type="match status" value="1"/>
</dbReference>
<comment type="caution">
    <text evidence="2">The sequence shown here is derived from an EMBL/GenBank/DDBJ whole genome shotgun (WGS) entry which is preliminary data.</text>
</comment>
<protein>
    <recommendedName>
        <fullName evidence="3">DUF11 domain-containing protein</fullName>
    </recommendedName>
</protein>
<name>X1HG21_9ZZZZ</name>
<dbReference type="EMBL" id="BARU01006017">
    <property type="protein sequence ID" value="GAH44258.1"/>
    <property type="molecule type" value="Genomic_DNA"/>
</dbReference>
<feature type="region of interest" description="Disordered" evidence="1">
    <location>
        <begin position="1"/>
        <end position="23"/>
    </location>
</feature>
<dbReference type="InterPro" id="IPR047589">
    <property type="entry name" value="DUF11_rpt"/>
</dbReference>
<gene>
    <name evidence="2" type="ORF">S03H2_11819</name>
</gene>
<evidence type="ECO:0000256" key="1">
    <source>
        <dbReference type="SAM" id="MobiDB-lite"/>
    </source>
</evidence>
<dbReference type="AlphaFoldDB" id="X1HG21"/>
<proteinExistence type="predicted"/>
<organism evidence="2">
    <name type="scientific">marine sediment metagenome</name>
    <dbReference type="NCBI Taxonomy" id="412755"/>
    <lineage>
        <taxon>unclassified sequences</taxon>
        <taxon>metagenomes</taxon>
        <taxon>ecological metagenomes</taxon>
    </lineage>
</organism>
<accession>X1HG21</accession>